<feature type="non-terminal residue" evidence="8">
    <location>
        <position position="1"/>
    </location>
</feature>
<comment type="subcellular location">
    <subcellularLocation>
        <location evidence="1">Membrane</location>
    </subcellularLocation>
</comment>
<reference evidence="8" key="1">
    <citation type="submission" date="2014-01" db="EMBL/GenBank/DDBJ databases">
        <authorList>
            <person name="Aslett M."/>
        </authorList>
    </citation>
    <scope>NUCLEOTIDE SEQUENCE</scope>
</reference>
<evidence type="ECO:0000256" key="5">
    <source>
        <dbReference type="ARBA" id="ARBA00023136"/>
    </source>
</evidence>
<dbReference type="PANTHER" id="PTHR13064">
    <property type="entry name" value="TRANSMEMBRANE PROTEIN 9 FAMILY MEMBER"/>
    <property type="match status" value="1"/>
</dbReference>
<dbReference type="OrthoDB" id="10059035at2759"/>
<keyword evidence="5 7" id="KW-0472">Membrane</keyword>
<name>A0A077Z3H6_TRITR</name>
<evidence type="ECO:0000256" key="3">
    <source>
        <dbReference type="ARBA" id="ARBA00022692"/>
    </source>
</evidence>
<feature type="region of interest" description="Disordered" evidence="6">
    <location>
        <begin position="102"/>
        <end position="124"/>
    </location>
</feature>
<evidence type="ECO:0000256" key="7">
    <source>
        <dbReference type="SAM" id="Phobius"/>
    </source>
</evidence>
<keyword evidence="3 7" id="KW-0812">Transmembrane</keyword>
<dbReference type="EMBL" id="HG805934">
    <property type="protein sequence ID" value="CDW55057.1"/>
    <property type="molecule type" value="Genomic_DNA"/>
</dbReference>
<evidence type="ECO:0000256" key="4">
    <source>
        <dbReference type="ARBA" id="ARBA00022989"/>
    </source>
</evidence>
<comment type="similarity">
    <text evidence="2">Belongs to the TMEM9 family.</text>
</comment>
<dbReference type="InterPro" id="IPR008853">
    <property type="entry name" value="TMEM9/TMEM9B"/>
</dbReference>
<evidence type="ECO:0000256" key="1">
    <source>
        <dbReference type="ARBA" id="ARBA00004370"/>
    </source>
</evidence>
<dbReference type="STRING" id="36087.A0A077Z3H6"/>
<keyword evidence="4 7" id="KW-1133">Transmembrane helix</keyword>
<evidence type="ECO:0000256" key="2">
    <source>
        <dbReference type="ARBA" id="ARBA00007264"/>
    </source>
</evidence>
<evidence type="ECO:0000313" key="8">
    <source>
        <dbReference type="EMBL" id="CDW55057.1"/>
    </source>
</evidence>
<keyword evidence="9" id="KW-1185">Reference proteome</keyword>
<reference evidence="8" key="2">
    <citation type="submission" date="2014-03" db="EMBL/GenBank/DDBJ databases">
        <title>The whipworm genome and dual-species transcriptomics of an intimate host-pathogen interaction.</title>
        <authorList>
            <person name="Foth B.J."/>
            <person name="Tsai I.J."/>
            <person name="Reid A.J."/>
            <person name="Bancroft A.J."/>
            <person name="Nichol S."/>
            <person name="Tracey A."/>
            <person name="Holroyd N."/>
            <person name="Cotton J.A."/>
            <person name="Stanley E.J."/>
            <person name="Zarowiecki M."/>
            <person name="Liu J.Z."/>
            <person name="Huckvale T."/>
            <person name="Cooper P.J."/>
            <person name="Grencis R.K."/>
            <person name="Berriman M."/>
        </authorList>
    </citation>
    <scope>NUCLEOTIDE SEQUENCE [LARGE SCALE GENOMIC DNA]</scope>
</reference>
<dbReference type="GO" id="GO:0005765">
    <property type="term" value="C:lysosomal membrane"/>
    <property type="evidence" value="ECO:0007669"/>
    <property type="project" value="InterPro"/>
</dbReference>
<dbReference type="PANTHER" id="PTHR13064:SF6">
    <property type="entry name" value="TRANSMEMBRANE PROTEIN 9"/>
    <property type="match status" value="1"/>
</dbReference>
<proteinExistence type="inferred from homology"/>
<feature type="compositionally biased region" description="Polar residues" evidence="6">
    <location>
        <begin position="104"/>
        <end position="122"/>
    </location>
</feature>
<dbReference type="Proteomes" id="UP000030665">
    <property type="component" value="Unassembled WGS sequence"/>
</dbReference>
<evidence type="ECO:0000313" key="9">
    <source>
        <dbReference type="Proteomes" id="UP000030665"/>
    </source>
</evidence>
<protein>
    <submittedName>
        <fullName evidence="8">Tmemb 9 domain containing protein</fullName>
    </submittedName>
</protein>
<organism evidence="8 9">
    <name type="scientific">Trichuris trichiura</name>
    <name type="common">Whipworm</name>
    <name type="synonym">Trichocephalus trichiurus</name>
    <dbReference type="NCBI Taxonomy" id="36087"/>
    <lineage>
        <taxon>Eukaryota</taxon>
        <taxon>Metazoa</taxon>
        <taxon>Ecdysozoa</taxon>
        <taxon>Nematoda</taxon>
        <taxon>Enoplea</taxon>
        <taxon>Dorylaimia</taxon>
        <taxon>Trichinellida</taxon>
        <taxon>Trichuridae</taxon>
        <taxon>Trichuris</taxon>
    </lineage>
</organism>
<dbReference type="AlphaFoldDB" id="A0A077Z3H6"/>
<gene>
    <name evidence="8" type="ORF">TTRE_0000332801</name>
</gene>
<evidence type="ECO:0000256" key="6">
    <source>
        <dbReference type="SAM" id="MobiDB-lite"/>
    </source>
</evidence>
<sequence length="154" mass="17586">CLSDHAVFCLSVCEVVVLPQLEVKIHAAKIEEFCVQCECQYQSRNTTLIKVAVILVISTISLLVVYMLFLQCLNPMLRQRRKGPSYEKHVDEDNIFSAPASATDMASTSGSNVQTRQRQASESVLKRMEHRQSRWMAAVNEQRRKIYTDHTILN</sequence>
<feature type="transmembrane region" description="Helical" evidence="7">
    <location>
        <begin position="51"/>
        <end position="73"/>
    </location>
</feature>
<accession>A0A077Z3H6</accession>
<dbReference type="Pfam" id="PF05434">
    <property type="entry name" value="Tmemb_9"/>
    <property type="match status" value="1"/>
</dbReference>